<proteinExistence type="predicted"/>
<accession>A0A9I9DWV9</accession>
<protein>
    <submittedName>
        <fullName evidence="1">Uncharacterized protein</fullName>
    </submittedName>
</protein>
<reference evidence="1" key="1">
    <citation type="submission" date="2023-03" db="UniProtKB">
        <authorList>
            <consortium name="EnsemblPlants"/>
        </authorList>
    </citation>
    <scope>IDENTIFICATION</scope>
</reference>
<name>A0A9I9DWV9_CUCME</name>
<sequence length="96" mass="10864">MTCHDPHVARQLSISSTFHYKNTEYSRRHKSSAKTVKRDNESTSNIDLSIDKNIGSSALGQLCPTHPMDDVGVDLSQTQTMSMRRQHRERAMSTLC</sequence>
<evidence type="ECO:0000313" key="1">
    <source>
        <dbReference type="EnsemblPlants" id="MELO3C024819.2.1"/>
    </source>
</evidence>
<dbReference type="AlphaFoldDB" id="A0A9I9DWV9"/>
<organism evidence="1">
    <name type="scientific">Cucumis melo</name>
    <name type="common">Muskmelon</name>
    <dbReference type="NCBI Taxonomy" id="3656"/>
    <lineage>
        <taxon>Eukaryota</taxon>
        <taxon>Viridiplantae</taxon>
        <taxon>Streptophyta</taxon>
        <taxon>Embryophyta</taxon>
        <taxon>Tracheophyta</taxon>
        <taxon>Spermatophyta</taxon>
        <taxon>Magnoliopsida</taxon>
        <taxon>eudicotyledons</taxon>
        <taxon>Gunneridae</taxon>
        <taxon>Pentapetalae</taxon>
        <taxon>rosids</taxon>
        <taxon>fabids</taxon>
        <taxon>Cucurbitales</taxon>
        <taxon>Cucurbitaceae</taxon>
        <taxon>Benincaseae</taxon>
        <taxon>Cucumis</taxon>
    </lineage>
</organism>
<dbReference type="Gramene" id="MELO3C024819.2.1">
    <property type="protein sequence ID" value="MELO3C024819.2.1"/>
    <property type="gene ID" value="MELO3C024819.2"/>
</dbReference>
<dbReference type="EnsemblPlants" id="MELO3C024819.2.1">
    <property type="protein sequence ID" value="MELO3C024819.2.1"/>
    <property type="gene ID" value="MELO3C024819.2"/>
</dbReference>